<sequence>MMIITIKHPMVQLFSGYYLESIDSQHPLIKYVRDIKKIHHILIENLLNITIWI</sequence>
<name>A0A068R4C6_9GAMM</name>
<proteinExistence type="predicted"/>
<gene>
    <name evidence="1" type="ORF">XPG1_2402</name>
</gene>
<accession>A0A068R4C6</accession>
<reference evidence="1 2" key="1">
    <citation type="submission" date="2013-07" db="EMBL/GenBank/DDBJ databases">
        <authorList>
            <person name="Genoscope - CEA"/>
        </authorList>
    </citation>
    <scope>NUCLEOTIDE SEQUENCE [LARGE SCALE GENOMIC DNA]</scope>
    <source>
        <strain evidence="1 2">G6</strain>
    </source>
</reference>
<evidence type="ECO:0000313" key="2">
    <source>
        <dbReference type="Proteomes" id="UP000032735"/>
    </source>
</evidence>
<dbReference type="KEGG" id="xpo:XPG1_2402"/>
<evidence type="ECO:0000313" key="1">
    <source>
        <dbReference type="EMBL" id="CDG22058.1"/>
    </source>
</evidence>
<dbReference type="Proteomes" id="UP000032735">
    <property type="component" value="Chromosome"/>
</dbReference>
<organism evidence="1 2">
    <name type="scientific">Xenorhabdus poinarii G6</name>
    <dbReference type="NCBI Taxonomy" id="1354304"/>
    <lineage>
        <taxon>Bacteria</taxon>
        <taxon>Pseudomonadati</taxon>
        <taxon>Pseudomonadota</taxon>
        <taxon>Gammaproteobacteria</taxon>
        <taxon>Enterobacterales</taxon>
        <taxon>Morganellaceae</taxon>
        <taxon>Xenorhabdus</taxon>
    </lineage>
</organism>
<dbReference type="AlphaFoldDB" id="A0A068R4C6"/>
<keyword evidence="2" id="KW-1185">Reference proteome</keyword>
<dbReference type="HOGENOM" id="CLU_3067758_0_0_6"/>
<protein>
    <submittedName>
        <fullName evidence="1">Uncharacterized protein</fullName>
    </submittedName>
</protein>
<dbReference type="EMBL" id="FO704551">
    <property type="protein sequence ID" value="CDG22058.1"/>
    <property type="molecule type" value="Genomic_DNA"/>
</dbReference>